<keyword evidence="6" id="KW-0472">Membrane</keyword>
<evidence type="ECO:0000256" key="6">
    <source>
        <dbReference type="ARBA" id="ARBA00023136"/>
    </source>
</evidence>
<evidence type="ECO:0000256" key="2">
    <source>
        <dbReference type="ARBA" id="ARBA00010488"/>
    </source>
</evidence>
<dbReference type="InterPro" id="IPR043149">
    <property type="entry name" value="TagF_N"/>
</dbReference>
<feature type="domain" description="Glycosyl transferase family 1" evidence="7">
    <location>
        <begin position="750"/>
        <end position="866"/>
    </location>
</feature>
<dbReference type="AlphaFoldDB" id="A0A5K7WTM9"/>
<dbReference type="PANTHER" id="PTHR37316:SF3">
    <property type="entry name" value="TEICHOIC ACID GLYCEROL-PHOSPHATE TRANSFERASE"/>
    <property type="match status" value="1"/>
</dbReference>
<evidence type="ECO:0000256" key="3">
    <source>
        <dbReference type="ARBA" id="ARBA00022475"/>
    </source>
</evidence>
<reference evidence="8 9" key="1">
    <citation type="submission" date="2019-09" db="EMBL/GenBank/DDBJ databases">
        <title>Complete genome sequence of Sporolactobacillus terrae 70-3.</title>
        <authorList>
            <person name="Tanaka N."/>
            <person name="Shiwa Y."/>
            <person name="Fujita N."/>
            <person name="Tanasupawat S."/>
        </authorList>
    </citation>
    <scope>NUCLEOTIDE SEQUENCE [LARGE SCALE GENOMIC DNA]</scope>
    <source>
        <strain evidence="8 9">70-3</strain>
    </source>
</reference>
<dbReference type="Pfam" id="PF04464">
    <property type="entry name" value="Glyphos_transf"/>
    <property type="match status" value="1"/>
</dbReference>
<keyword evidence="5" id="KW-0777">Teichoic acid biosynthesis</keyword>
<evidence type="ECO:0000256" key="1">
    <source>
        <dbReference type="ARBA" id="ARBA00004202"/>
    </source>
</evidence>
<dbReference type="GO" id="GO:0047355">
    <property type="term" value="F:CDP-glycerol glycerophosphotransferase activity"/>
    <property type="evidence" value="ECO:0007669"/>
    <property type="project" value="InterPro"/>
</dbReference>
<evidence type="ECO:0000313" key="9">
    <source>
        <dbReference type="Proteomes" id="UP000326951"/>
    </source>
</evidence>
<proteinExistence type="inferred from homology"/>
<gene>
    <name evidence="8" type="ORF">St703_05700</name>
</gene>
<dbReference type="RefSeq" id="WP_152080222.1">
    <property type="nucleotide sequence ID" value="NZ_AP021853.1"/>
</dbReference>
<dbReference type="Proteomes" id="UP000326951">
    <property type="component" value="Chromosome"/>
</dbReference>
<evidence type="ECO:0000313" key="8">
    <source>
        <dbReference type="EMBL" id="BBN97865.1"/>
    </source>
</evidence>
<dbReference type="InterPro" id="IPR051612">
    <property type="entry name" value="Teichoic_Acid_Biosynth"/>
</dbReference>
<dbReference type="InterPro" id="IPR043148">
    <property type="entry name" value="TagF_C"/>
</dbReference>
<keyword evidence="4" id="KW-0808">Transferase</keyword>
<dbReference type="Gene3D" id="3.40.50.12580">
    <property type="match status" value="1"/>
</dbReference>
<dbReference type="Pfam" id="PF00534">
    <property type="entry name" value="Glycos_transf_1"/>
    <property type="match status" value="1"/>
</dbReference>
<dbReference type="EMBL" id="AP021853">
    <property type="protein sequence ID" value="BBN97865.1"/>
    <property type="molecule type" value="Genomic_DNA"/>
</dbReference>
<name>A0A5K7WTM9_9BACL</name>
<comment type="similarity">
    <text evidence="2">Belongs to the CDP-glycerol glycerophosphotransferase family.</text>
</comment>
<evidence type="ECO:0000256" key="4">
    <source>
        <dbReference type="ARBA" id="ARBA00022679"/>
    </source>
</evidence>
<dbReference type="GO" id="GO:0016757">
    <property type="term" value="F:glycosyltransferase activity"/>
    <property type="evidence" value="ECO:0007669"/>
    <property type="project" value="InterPro"/>
</dbReference>
<evidence type="ECO:0000259" key="7">
    <source>
        <dbReference type="Pfam" id="PF00534"/>
    </source>
</evidence>
<dbReference type="GO" id="GO:0005886">
    <property type="term" value="C:plasma membrane"/>
    <property type="evidence" value="ECO:0007669"/>
    <property type="project" value="UniProtKB-SubCell"/>
</dbReference>
<dbReference type="GO" id="GO:0019350">
    <property type="term" value="P:teichoic acid biosynthetic process"/>
    <property type="evidence" value="ECO:0007669"/>
    <property type="project" value="UniProtKB-KW"/>
</dbReference>
<dbReference type="InterPro" id="IPR007554">
    <property type="entry name" value="Glycerophosphate_synth"/>
</dbReference>
<keyword evidence="3" id="KW-1003">Cell membrane</keyword>
<dbReference type="Gene3D" id="3.40.50.2000">
    <property type="entry name" value="Glycogen Phosphorylase B"/>
    <property type="match status" value="1"/>
</dbReference>
<protein>
    <recommendedName>
        <fullName evidence="7">Glycosyl transferase family 1 domain-containing protein</fullName>
    </recommendedName>
</protein>
<comment type="subcellular location">
    <subcellularLocation>
        <location evidence="1">Cell membrane</location>
        <topology evidence="1">Peripheral membrane protein</topology>
    </subcellularLocation>
</comment>
<dbReference type="Gene3D" id="3.40.50.11820">
    <property type="match status" value="1"/>
</dbReference>
<dbReference type="PANTHER" id="PTHR37316">
    <property type="entry name" value="TEICHOIC ACID GLYCEROL-PHOSPHATE PRIMASE"/>
    <property type="match status" value="1"/>
</dbReference>
<accession>A0A5K7WTM9</accession>
<dbReference type="SUPFAM" id="SSF53756">
    <property type="entry name" value="UDP-Glycosyltransferase/glycogen phosphorylase"/>
    <property type="match status" value="3"/>
</dbReference>
<sequence length="917" mass="106557">MIDKIKRAINLRKNRAYLFNYSHYYRTAKIKKNTILLESTHGRSFNGHLFYIAKELVEDYPQFTLYVVSKTPDETRIELSKQGLNRIRVVEHLSAVYCKLLASCEILINDTTFWPFFNKKKGQKYIITWHGTPLKTLGKDMEELVDVANVQRNFYMADYLITSNDYTQKILVDSHNLNGIYQGTLVEGPSPRNSILFNESIRSEVREKCNFKNKKVYLYMPTWRGEVGKVSNNNLKLLEDLQAISENLKSNELFFVKLHPFQSDINLEEFSNIQQIPNGYELYEFLTAIDTLITDYSSIMYDFMNTGREILIYAYDKEAYYQSRGAYEDINDYPFPLAHNIQELIKLLSGNELPNYASLRQRFCKFDNPDGTKILCDYLFNGQQNDNVIPSTIYNGKETVAILSGGFWDNGITTALLNTLENIDTSKRNYLLFCGKSKLKPQHYFRVRNLPEHVLFYPVPGQLNANLFERFINRLYTMREGFKGIPLLDQMIKAIYKKEAKRIFGDLKIDWFVHYTGFERKYAEMLRHIDAKKIIFVHTDMFKEYEIKKNFSKKIVVRAYKAADRIAIVNKFLVDDFVTKLPFARNKIRVMDNFLGEERVRKLSKQNLLETLVNVRIDFGSDNNSVDKRALHHQFDKLSPVLQDKLLIGLPDSIKDRMIEKVTNNLSSSEHLTYFGASETLFMEKYPYLFEQRAMIGEFVSNRFNGLYQHHDEALTADLSQSLRDQVPASIIRNVFDDSMLKLINLLVDPNVRVFINIGRFDHQKGHFRLIQAFDKMHAVYKNTVLIIVAPHGPLKSETISLAESVHSRNSIFILGRMSNPYTLLKHCDAFVLSSIYEGLGLVAYEALAAGTDLITVDLPPTIQHLKGREAMIVDNSQDGLYQGLVNYMQDDKVFRPFDFDVPKKQSVREFEELFHD</sequence>
<evidence type="ECO:0000256" key="5">
    <source>
        <dbReference type="ARBA" id="ARBA00022944"/>
    </source>
</evidence>
<dbReference type="InterPro" id="IPR001296">
    <property type="entry name" value="Glyco_trans_1"/>
</dbReference>
<organism evidence="8 9">
    <name type="scientific">Sporolactobacillus terrae</name>
    <dbReference type="NCBI Taxonomy" id="269673"/>
    <lineage>
        <taxon>Bacteria</taxon>
        <taxon>Bacillati</taxon>
        <taxon>Bacillota</taxon>
        <taxon>Bacilli</taxon>
        <taxon>Bacillales</taxon>
        <taxon>Sporolactobacillaceae</taxon>
        <taxon>Sporolactobacillus</taxon>
    </lineage>
</organism>